<evidence type="ECO:0000313" key="2">
    <source>
        <dbReference type="Proteomes" id="UP001499909"/>
    </source>
</evidence>
<dbReference type="Proteomes" id="UP001499909">
    <property type="component" value="Unassembled WGS sequence"/>
</dbReference>
<protein>
    <submittedName>
        <fullName evidence="1">Uncharacterized protein</fullName>
    </submittedName>
</protein>
<reference evidence="2" key="1">
    <citation type="journal article" date="2019" name="Int. J. Syst. Evol. Microbiol.">
        <title>The Global Catalogue of Microorganisms (GCM) 10K type strain sequencing project: providing services to taxonomists for standard genome sequencing and annotation.</title>
        <authorList>
            <consortium name="The Broad Institute Genomics Platform"/>
            <consortium name="The Broad Institute Genome Sequencing Center for Infectious Disease"/>
            <person name="Wu L."/>
            <person name="Ma J."/>
        </authorList>
    </citation>
    <scope>NUCLEOTIDE SEQUENCE [LARGE SCALE GENOMIC DNA]</scope>
    <source>
        <strain evidence="2">JCM 17214</strain>
    </source>
</reference>
<sequence>MSDYYYFHTPPPPALAQPGGPQPSIWLLAGSSNLIRDHRGAGHCTGSGSLPLTNTYPGGKKAWVFDGATQLAITDHLLNTSSNMVFAFQFAAPDYAGQHYLMTLGNGSGAGPGHVDSYTDGSQFIFRSNSPAGLGSSISHYMLAPGEANSLAYFLNHDNDPAEPTLRLITPQAPEASFSSDFGHVDPGVFANEPVFLFSGGYGGGIPFVPNTLIRSVLAWPVTAGVSPDKVRGEWHPYLDSLP</sequence>
<evidence type="ECO:0000313" key="1">
    <source>
        <dbReference type="EMBL" id="GAA3940317.1"/>
    </source>
</evidence>
<name>A0ABP7N995_9BACT</name>
<dbReference type="RefSeq" id="WP_345114402.1">
    <property type="nucleotide sequence ID" value="NZ_BAABDH010000041.1"/>
</dbReference>
<comment type="caution">
    <text evidence="1">The sequence shown here is derived from an EMBL/GenBank/DDBJ whole genome shotgun (WGS) entry which is preliminary data.</text>
</comment>
<organism evidence="1 2">
    <name type="scientific">Hymenobacter algoricola</name>
    <dbReference type="NCBI Taxonomy" id="486267"/>
    <lineage>
        <taxon>Bacteria</taxon>
        <taxon>Pseudomonadati</taxon>
        <taxon>Bacteroidota</taxon>
        <taxon>Cytophagia</taxon>
        <taxon>Cytophagales</taxon>
        <taxon>Hymenobacteraceae</taxon>
        <taxon>Hymenobacter</taxon>
    </lineage>
</organism>
<accession>A0ABP7N995</accession>
<dbReference type="EMBL" id="BAABDH010000041">
    <property type="protein sequence ID" value="GAA3940317.1"/>
    <property type="molecule type" value="Genomic_DNA"/>
</dbReference>
<keyword evidence="2" id="KW-1185">Reference proteome</keyword>
<gene>
    <name evidence="1" type="ORF">GCM10022406_25430</name>
</gene>
<proteinExistence type="predicted"/>